<keyword evidence="2" id="KW-0732">Signal</keyword>
<organism evidence="3 4">
    <name type="scientific">Hohenbuehelia grisea</name>
    <dbReference type="NCBI Taxonomy" id="104357"/>
    <lineage>
        <taxon>Eukaryota</taxon>
        <taxon>Fungi</taxon>
        <taxon>Dikarya</taxon>
        <taxon>Basidiomycota</taxon>
        <taxon>Agaricomycotina</taxon>
        <taxon>Agaricomycetes</taxon>
        <taxon>Agaricomycetidae</taxon>
        <taxon>Agaricales</taxon>
        <taxon>Pleurotineae</taxon>
        <taxon>Pleurotaceae</taxon>
        <taxon>Hohenbuehelia</taxon>
    </lineage>
</organism>
<evidence type="ECO:0000256" key="2">
    <source>
        <dbReference type="SAM" id="SignalP"/>
    </source>
</evidence>
<gene>
    <name evidence="3" type="ORF">HGRIS_005456</name>
</gene>
<reference evidence="4" key="1">
    <citation type="submission" date="2024-06" db="EMBL/GenBank/DDBJ databases">
        <title>Multi-omics analyses provide insights into the biosynthesis of the anticancer antibiotic pleurotin in Hohenbuehelia grisea.</title>
        <authorList>
            <person name="Weaver J.A."/>
            <person name="Alberti F."/>
        </authorList>
    </citation>
    <scope>NUCLEOTIDE SEQUENCE [LARGE SCALE GENOMIC DNA]</scope>
    <source>
        <strain evidence="4">T-177</strain>
    </source>
</reference>
<dbReference type="EMBL" id="JASNQZ010000001">
    <property type="protein sequence ID" value="KAL0960414.1"/>
    <property type="molecule type" value="Genomic_DNA"/>
</dbReference>
<dbReference type="Pfam" id="PF26113">
    <property type="entry name" value="GH16_XgeA"/>
    <property type="match status" value="1"/>
</dbReference>
<sequence>MTRNLVIPVLMALFSTTQVIASCNVYSLQEDIVGKGFYDAFDDPTHGRVQYVNQKTAVANNLTYASDDTFVLRADHKKTLTQGGPGRESVRIRSKQTYKTHV</sequence>
<dbReference type="Proteomes" id="UP001556367">
    <property type="component" value="Unassembled WGS sequence"/>
</dbReference>
<evidence type="ECO:0000313" key="3">
    <source>
        <dbReference type="EMBL" id="KAL0960414.1"/>
    </source>
</evidence>
<feature type="region of interest" description="Disordered" evidence="1">
    <location>
        <begin position="79"/>
        <end position="102"/>
    </location>
</feature>
<comment type="caution">
    <text evidence="3">The sequence shown here is derived from an EMBL/GenBank/DDBJ whole genome shotgun (WGS) entry which is preliminary data.</text>
</comment>
<dbReference type="PROSITE" id="PS51257">
    <property type="entry name" value="PROKAR_LIPOPROTEIN"/>
    <property type="match status" value="1"/>
</dbReference>
<evidence type="ECO:0000256" key="1">
    <source>
        <dbReference type="SAM" id="MobiDB-lite"/>
    </source>
</evidence>
<protein>
    <submittedName>
        <fullName evidence="3">Uncharacterized protein</fullName>
    </submittedName>
</protein>
<proteinExistence type="predicted"/>
<name>A0ABR3JXS4_9AGAR</name>
<dbReference type="Gene3D" id="2.60.120.200">
    <property type="match status" value="1"/>
</dbReference>
<feature type="signal peptide" evidence="2">
    <location>
        <begin position="1"/>
        <end position="21"/>
    </location>
</feature>
<evidence type="ECO:0000313" key="4">
    <source>
        <dbReference type="Proteomes" id="UP001556367"/>
    </source>
</evidence>
<feature type="compositionally biased region" description="Basic residues" evidence="1">
    <location>
        <begin position="92"/>
        <end position="102"/>
    </location>
</feature>
<feature type="chain" id="PRO_5045477479" evidence="2">
    <location>
        <begin position="22"/>
        <end position="102"/>
    </location>
</feature>
<keyword evidence="4" id="KW-1185">Reference proteome</keyword>
<accession>A0ABR3JXS4</accession>